<dbReference type="NCBIfam" id="TIGR04348">
    <property type="entry name" value="selenoneine biosynthesis selenosugar synthase SenB"/>
    <property type="match status" value="1"/>
</dbReference>
<dbReference type="Proteomes" id="UP000752292">
    <property type="component" value="Unassembled WGS sequence"/>
</dbReference>
<evidence type="ECO:0000313" key="3">
    <source>
        <dbReference type="EMBL" id="MBI4251863.1"/>
    </source>
</evidence>
<protein>
    <submittedName>
        <fullName evidence="3">TIGR04348 family glycosyltransferase</fullName>
    </submittedName>
</protein>
<comment type="caution">
    <text evidence="3">The sequence shown here is derived from an EMBL/GenBank/DDBJ whole genome shotgun (WGS) entry which is preliminary data.</text>
</comment>
<dbReference type="SUPFAM" id="SSF53756">
    <property type="entry name" value="UDP-Glycosyltransferase/glycogen phosphorylase"/>
    <property type="match status" value="1"/>
</dbReference>
<dbReference type="GO" id="GO:0009103">
    <property type="term" value="P:lipopolysaccharide biosynthetic process"/>
    <property type="evidence" value="ECO:0007669"/>
    <property type="project" value="TreeGrafter"/>
</dbReference>
<evidence type="ECO:0000259" key="2">
    <source>
        <dbReference type="Pfam" id="PF00534"/>
    </source>
</evidence>
<organism evidence="3 4">
    <name type="scientific">Tectimicrobiota bacterium</name>
    <dbReference type="NCBI Taxonomy" id="2528274"/>
    <lineage>
        <taxon>Bacteria</taxon>
        <taxon>Pseudomonadati</taxon>
        <taxon>Nitrospinota/Tectimicrobiota group</taxon>
        <taxon>Candidatus Tectimicrobiota</taxon>
    </lineage>
</organism>
<sequence>MDITLITPAPRNSRRGNRVTADRWARILRELGHRVSVQEEYAGRRCDLMVALHALRSHPSMRRFREAHPDLPLVLALTGTDLYGDIHSHPDARESLEMAGRIVVLNSQGGEELPARLRPKVRVIYQSASPPARPLRPSADAIEVCVLGHLRPVKDPFRAARAARLLGPSSRIRVLHLGAALSLEMETEAREEAASNPRYRWLGEVPRPEALRVLARSRLHVISSKMEGGANAVCEAIACAVPTLASRIPGSIGLLGSDYPGYFPVADTAALASLLERAEGDPAFYRELRERCLRLKPLVAPGRERESWRDLLDEVSR</sequence>
<reference evidence="3" key="1">
    <citation type="submission" date="2020-07" db="EMBL/GenBank/DDBJ databases">
        <title>Huge and variable diversity of episymbiotic CPR bacteria and DPANN archaea in groundwater ecosystems.</title>
        <authorList>
            <person name="He C.Y."/>
            <person name="Keren R."/>
            <person name="Whittaker M."/>
            <person name="Farag I.F."/>
            <person name="Doudna J."/>
            <person name="Cate J.H.D."/>
            <person name="Banfield J.F."/>
        </authorList>
    </citation>
    <scope>NUCLEOTIDE SEQUENCE</scope>
    <source>
        <strain evidence="3">NC_groundwater_1370_Ag_S-0.2um_69_93</strain>
    </source>
</reference>
<proteinExistence type="predicted"/>
<evidence type="ECO:0000256" key="1">
    <source>
        <dbReference type="ARBA" id="ARBA00022679"/>
    </source>
</evidence>
<dbReference type="Gene3D" id="3.40.50.2000">
    <property type="entry name" value="Glycogen Phosphorylase B"/>
    <property type="match status" value="1"/>
</dbReference>
<feature type="domain" description="Glycosyl transferase family 1" evidence="2">
    <location>
        <begin position="140"/>
        <end position="291"/>
    </location>
</feature>
<name>A0A932ZU74_UNCTE</name>
<dbReference type="InterPro" id="IPR027627">
    <property type="entry name" value="Glycosyltransferase_put"/>
</dbReference>
<gene>
    <name evidence="3" type="ORF">HY618_05325</name>
</gene>
<dbReference type="Pfam" id="PF00534">
    <property type="entry name" value="Glycos_transf_1"/>
    <property type="match status" value="1"/>
</dbReference>
<keyword evidence="1" id="KW-0808">Transferase</keyword>
<dbReference type="PANTHER" id="PTHR46401:SF2">
    <property type="entry name" value="GLYCOSYLTRANSFERASE WBBK-RELATED"/>
    <property type="match status" value="1"/>
</dbReference>
<dbReference type="InterPro" id="IPR001296">
    <property type="entry name" value="Glyco_trans_1"/>
</dbReference>
<dbReference type="AlphaFoldDB" id="A0A932ZU74"/>
<dbReference type="EMBL" id="JACQRX010000229">
    <property type="protein sequence ID" value="MBI4251863.1"/>
    <property type="molecule type" value="Genomic_DNA"/>
</dbReference>
<accession>A0A932ZU74</accession>
<dbReference type="GO" id="GO:0016757">
    <property type="term" value="F:glycosyltransferase activity"/>
    <property type="evidence" value="ECO:0007669"/>
    <property type="project" value="InterPro"/>
</dbReference>
<evidence type="ECO:0000313" key="4">
    <source>
        <dbReference type="Proteomes" id="UP000752292"/>
    </source>
</evidence>
<dbReference type="PANTHER" id="PTHR46401">
    <property type="entry name" value="GLYCOSYLTRANSFERASE WBBK-RELATED"/>
    <property type="match status" value="1"/>
</dbReference>